<dbReference type="Pfam" id="PF12698">
    <property type="entry name" value="ABC2_membrane_3"/>
    <property type="match status" value="1"/>
</dbReference>
<feature type="transmembrane region" description="Helical" evidence="6">
    <location>
        <begin position="24"/>
        <end position="44"/>
    </location>
</feature>
<dbReference type="InterPro" id="IPR013525">
    <property type="entry name" value="ABC2_TM"/>
</dbReference>
<proteinExistence type="predicted"/>
<keyword evidence="2" id="KW-1003">Cell membrane</keyword>
<evidence type="ECO:0000313" key="8">
    <source>
        <dbReference type="EMBL" id="ALO14552.1"/>
    </source>
</evidence>
<feature type="transmembrane region" description="Helical" evidence="6">
    <location>
        <begin position="307"/>
        <end position="333"/>
    </location>
</feature>
<feature type="transmembrane region" description="Helical" evidence="6">
    <location>
        <begin position="271"/>
        <end position="295"/>
    </location>
</feature>
<evidence type="ECO:0000256" key="5">
    <source>
        <dbReference type="ARBA" id="ARBA00023136"/>
    </source>
</evidence>
<comment type="subcellular location">
    <subcellularLocation>
        <location evidence="1">Cell membrane</location>
        <topology evidence="1">Multi-pass membrane protein</topology>
    </subcellularLocation>
</comment>
<dbReference type="PANTHER" id="PTHR30294:SF47">
    <property type="entry name" value="INNER MEMBRANE TRANSPORT PERMEASE YHHJ"/>
    <property type="match status" value="1"/>
</dbReference>
<dbReference type="EMBL" id="CP013118">
    <property type="protein sequence ID" value="ALO14552.1"/>
    <property type="molecule type" value="Genomic_DNA"/>
</dbReference>
<keyword evidence="4 6" id="KW-1133">Transmembrane helix</keyword>
<dbReference type="OrthoDB" id="9811522at2"/>
<dbReference type="RefSeq" id="WP_057952091.1">
    <property type="nucleotide sequence ID" value="NZ_CP013118.1"/>
</dbReference>
<dbReference type="Gene3D" id="3.40.1710.10">
    <property type="entry name" value="abc type-2 transporter like domain"/>
    <property type="match status" value="1"/>
</dbReference>
<evidence type="ECO:0000256" key="3">
    <source>
        <dbReference type="ARBA" id="ARBA00022692"/>
    </source>
</evidence>
<feature type="transmembrane region" description="Helical" evidence="6">
    <location>
        <begin position="353"/>
        <end position="375"/>
    </location>
</feature>
<feature type="transmembrane region" description="Helical" evidence="6">
    <location>
        <begin position="187"/>
        <end position="212"/>
    </location>
</feature>
<gene>
    <name evidence="8" type="primary">ybhS_1</name>
    <name evidence="8" type="ORF">L21SP5_00882</name>
</gene>
<evidence type="ECO:0000313" key="9">
    <source>
        <dbReference type="Proteomes" id="UP000064893"/>
    </source>
</evidence>
<evidence type="ECO:0000256" key="6">
    <source>
        <dbReference type="SAM" id="Phobius"/>
    </source>
</evidence>
<keyword evidence="9" id="KW-1185">Reference proteome</keyword>
<reference evidence="8 9" key="1">
    <citation type="submission" date="2015-11" db="EMBL/GenBank/DDBJ databases">
        <title>Description and complete genome sequence of a novel strain predominating in hypersaline microbial mats and representing a new family of the Bacteriodetes phylum.</title>
        <authorList>
            <person name="Spring S."/>
            <person name="Bunk B."/>
            <person name="Sproer C."/>
            <person name="Klenk H.-P."/>
        </authorList>
    </citation>
    <scope>NUCLEOTIDE SEQUENCE [LARGE SCALE GENOMIC DNA]</scope>
    <source>
        <strain evidence="8 9">L21-Spi-D4</strain>
    </source>
</reference>
<evidence type="ECO:0000256" key="2">
    <source>
        <dbReference type="ARBA" id="ARBA00022475"/>
    </source>
</evidence>
<feature type="domain" description="ABC-2 type transporter transmembrane" evidence="7">
    <location>
        <begin position="25"/>
        <end position="374"/>
    </location>
</feature>
<name>A0A0S2HX00_9BACT</name>
<protein>
    <submittedName>
        <fullName evidence="8">Inner membrane transport permease YbhS</fullName>
    </submittedName>
</protein>
<dbReference type="KEGG" id="blq:L21SP5_00882"/>
<sequence length="392" mass="44452">MQTPNRSWIAVLRREIRRMASKRLYLLMTVVLPLLAFGFFIALFNQGKPTDLPVAVLDNDQTSLSRDLTETIDLTTTVNITDYATDLKEAKEGLKRGDFYAVVVIPDNFRKNIYRNQQPTVSNNYNNAYMVVGSLINSDVTKAVSTFSKGINLQSRLKHGQSKKAAMVAINPIAIDGHKLFNPYLNYFYYLATTFLPIMLLIFILMSTVYAIGSEYKQGTAGEWLKTANGSIIRALSGKLLPYALIWFTQMLFMNIVMFRFFHTPLNGEVWLIVLNAFLFVLAYMATGIFIAAIFPALRMGLSVASIYSALAFTFSGLTFPYIAMYKLVAFFGNLFPFSHYLQVFLDQSLRNAPISVTFEPLLYLNLFLLLPFVVMPKLKKMCLQPAYWGKL</sequence>
<dbReference type="InterPro" id="IPR051449">
    <property type="entry name" value="ABC-2_transporter_component"/>
</dbReference>
<organism evidence="8 9">
    <name type="scientific">Salinivirga cyanobacteriivorans</name>
    <dbReference type="NCBI Taxonomy" id="1307839"/>
    <lineage>
        <taxon>Bacteria</taxon>
        <taxon>Pseudomonadati</taxon>
        <taxon>Bacteroidota</taxon>
        <taxon>Bacteroidia</taxon>
        <taxon>Bacteroidales</taxon>
        <taxon>Salinivirgaceae</taxon>
        <taxon>Salinivirga</taxon>
    </lineage>
</organism>
<evidence type="ECO:0000256" key="1">
    <source>
        <dbReference type="ARBA" id="ARBA00004651"/>
    </source>
</evidence>
<evidence type="ECO:0000256" key="4">
    <source>
        <dbReference type="ARBA" id="ARBA00022989"/>
    </source>
</evidence>
<dbReference type="STRING" id="1307839.L21SP5_00882"/>
<dbReference type="PANTHER" id="PTHR30294">
    <property type="entry name" value="MEMBRANE COMPONENT OF ABC TRANSPORTER YHHJ-RELATED"/>
    <property type="match status" value="1"/>
</dbReference>
<keyword evidence="5 6" id="KW-0472">Membrane</keyword>
<evidence type="ECO:0000259" key="7">
    <source>
        <dbReference type="Pfam" id="PF12698"/>
    </source>
</evidence>
<feature type="transmembrane region" description="Helical" evidence="6">
    <location>
        <begin position="240"/>
        <end position="259"/>
    </location>
</feature>
<dbReference type="AlphaFoldDB" id="A0A0S2HX00"/>
<dbReference type="GO" id="GO:0005886">
    <property type="term" value="C:plasma membrane"/>
    <property type="evidence" value="ECO:0007669"/>
    <property type="project" value="UniProtKB-SubCell"/>
</dbReference>
<keyword evidence="3 6" id="KW-0812">Transmembrane</keyword>
<accession>A0A0S2HX00</accession>
<dbReference type="Proteomes" id="UP000064893">
    <property type="component" value="Chromosome"/>
</dbReference>
<dbReference type="GO" id="GO:0140359">
    <property type="term" value="F:ABC-type transporter activity"/>
    <property type="evidence" value="ECO:0007669"/>
    <property type="project" value="InterPro"/>
</dbReference>